<evidence type="ECO:0000313" key="1">
    <source>
        <dbReference type="EMBL" id="MFD1188524.1"/>
    </source>
</evidence>
<dbReference type="RefSeq" id="WP_377532267.1">
    <property type="nucleotide sequence ID" value="NZ_JBHTLD010000294.1"/>
</dbReference>
<name>A0ABW3SUB2_9BACT</name>
<organism evidence="1 2">
    <name type="scientific">Pontibacter rugosus</name>
    <dbReference type="NCBI Taxonomy" id="1745966"/>
    <lineage>
        <taxon>Bacteria</taxon>
        <taxon>Pseudomonadati</taxon>
        <taxon>Bacteroidota</taxon>
        <taxon>Cytophagia</taxon>
        <taxon>Cytophagales</taxon>
        <taxon>Hymenobacteraceae</taxon>
        <taxon>Pontibacter</taxon>
    </lineage>
</organism>
<gene>
    <name evidence="1" type="ORF">ACFQ2O_20100</name>
</gene>
<comment type="caution">
    <text evidence="1">The sequence shown here is derived from an EMBL/GenBank/DDBJ whole genome shotgun (WGS) entry which is preliminary data.</text>
</comment>
<protein>
    <submittedName>
        <fullName evidence="1">Uncharacterized protein</fullName>
    </submittedName>
</protein>
<evidence type="ECO:0000313" key="2">
    <source>
        <dbReference type="Proteomes" id="UP001597094"/>
    </source>
</evidence>
<keyword evidence="2" id="KW-1185">Reference proteome</keyword>
<reference evidence="2" key="1">
    <citation type="journal article" date="2019" name="Int. J. Syst. Evol. Microbiol.">
        <title>The Global Catalogue of Microorganisms (GCM) 10K type strain sequencing project: providing services to taxonomists for standard genome sequencing and annotation.</title>
        <authorList>
            <consortium name="The Broad Institute Genomics Platform"/>
            <consortium name="The Broad Institute Genome Sequencing Center for Infectious Disease"/>
            <person name="Wu L."/>
            <person name="Ma J."/>
        </authorList>
    </citation>
    <scope>NUCLEOTIDE SEQUENCE [LARGE SCALE GENOMIC DNA]</scope>
    <source>
        <strain evidence="2">JCM 31319</strain>
    </source>
</reference>
<dbReference type="EMBL" id="JBHTLD010000294">
    <property type="protein sequence ID" value="MFD1188524.1"/>
    <property type="molecule type" value="Genomic_DNA"/>
</dbReference>
<accession>A0ABW3SUB2</accession>
<proteinExistence type="predicted"/>
<dbReference type="Proteomes" id="UP001597094">
    <property type="component" value="Unassembled WGS sequence"/>
</dbReference>
<sequence>MAKETEAVVDLATATIGMGKKRPDNAGITLRLSVYTSLAIQLLLLPKILSTVQSYKSYIGCLIISCFSAESTVAEPAQSSLTVLTN</sequence>